<gene>
    <name evidence="3" type="ORF">E9934_09355</name>
</gene>
<name>A0A4S8N9X5_9ACTN</name>
<feature type="chain" id="PRO_5020493390" description="Carboxypeptidase regulatory-like domain-containing protein" evidence="2">
    <location>
        <begin position="24"/>
        <end position="498"/>
    </location>
</feature>
<reference evidence="3 4" key="1">
    <citation type="journal article" date="2009" name="Int. J. Syst. Evol. Microbiol.">
        <title>Nocardioides caeni sp. nov., isolated from wastewater.</title>
        <authorList>
            <person name="Yoon J.H."/>
            <person name="Kang S.J."/>
            <person name="Park S."/>
            <person name="Kim W."/>
            <person name="Oh T.K."/>
        </authorList>
    </citation>
    <scope>NUCLEOTIDE SEQUENCE [LARGE SCALE GENOMIC DNA]</scope>
    <source>
        <strain evidence="3 4">DSM 23134</strain>
    </source>
</reference>
<evidence type="ECO:0000256" key="1">
    <source>
        <dbReference type="SAM" id="MobiDB-lite"/>
    </source>
</evidence>
<dbReference type="Proteomes" id="UP000307087">
    <property type="component" value="Unassembled WGS sequence"/>
</dbReference>
<sequence length="498" mass="53482">MKRTLTILVTILLAASLASPARAATIKVTVPGFDFPDGLGWLVGPCPGGVENPATDFYYARGAYIGSHATGFHFGGVPGGMAGPQAWVEEPTGLATFVMAARQETAPAAGAPDDGYFTVLYDPSGSDFSGGYYWARRSLKAATSDWALWGDFADVSMDWWWHDGAQNWTNVADTGTIAALATSKGGDGSGALLSIEFGCAGRNFFMDELQIGVDGDTSVYDFEGVPADTDITARVGRNQVEREPGRVVITHGQSRFLLGDGYGYGDGVINEGFFDGSATLYRSRHGQRGYTVVGTKGFLSTGYARFNEAPTRRTRYYIRSRSDFAFWEDSNSDVLVIDVRRRIRLTAADREVRRGRPIAFSGQIYPGDRAVAVRLQRRTSRGWVTLKSVRTTRGGRYAVVATARRLGFNTFRIQVGTVGGNLGAVSPSLTVKVNRNPPPASPSSTVVNPTPPDYVDDDLKARASTGARRTAGPGHPSAPVIEVSTDGPAGYAPLVWSR</sequence>
<feature type="region of interest" description="Disordered" evidence="1">
    <location>
        <begin position="433"/>
        <end position="489"/>
    </location>
</feature>
<dbReference type="EMBL" id="STGW01000005">
    <property type="protein sequence ID" value="THV13177.1"/>
    <property type="molecule type" value="Genomic_DNA"/>
</dbReference>
<dbReference type="OrthoDB" id="3774480at2"/>
<accession>A0A4S8N9X5</accession>
<proteinExistence type="predicted"/>
<protein>
    <recommendedName>
        <fullName evidence="5">Carboxypeptidase regulatory-like domain-containing protein</fullName>
    </recommendedName>
</protein>
<evidence type="ECO:0000256" key="2">
    <source>
        <dbReference type="SAM" id="SignalP"/>
    </source>
</evidence>
<feature type="signal peptide" evidence="2">
    <location>
        <begin position="1"/>
        <end position="23"/>
    </location>
</feature>
<dbReference type="RefSeq" id="WP_136562638.1">
    <property type="nucleotide sequence ID" value="NZ_BAABLS010000010.1"/>
</dbReference>
<organism evidence="3 4">
    <name type="scientific">Nocardioides caeni</name>
    <dbReference type="NCBI Taxonomy" id="574700"/>
    <lineage>
        <taxon>Bacteria</taxon>
        <taxon>Bacillati</taxon>
        <taxon>Actinomycetota</taxon>
        <taxon>Actinomycetes</taxon>
        <taxon>Propionibacteriales</taxon>
        <taxon>Nocardioidaceae</taxon>
        <taxon>Nocardioides</taxon>
    </lineage>
</organism>
<feature type="compositionally biased region" description="Low complexity" evidence="1">
    <location>
        <begin position="462"/>
        <end position="472"/>
    </location>
</feature>
<evidence type="ECO:0000313" key="3">
    <source>
        <dbReference type="EMBL" id="THV13177.1"/>
    </source>
</evidence>
<evidence type="ECO:0008006" key="5">
    <source>
        <dbReference type="Google" id="ProtNLM"/>
    </source>
</evidence>
<keyword evidence="2" id="KW-0732">Signal</keyword>
<keyword evidence="4" id="KW-1185">Reference proteome</keyword>
<comment type="caution">
    <text evidence="3">The sequence shown here is derived from an EMBL/GenBank/DDBJ whole genome shotgun (WGS) entry which is preliminary data.</text>
</comment>
<evidence type="ECO:0000313" key="4">
    <source>
        <dbReference type="Proteomes" id="UP000307087"/>
    </source>
</evidence>
<dbReference type="AlphaFoldDB" id="A0A4S8N9X5"/>